<evidence type="ECO:0000313" key="3">
    <source>
        <dbReference type="Proteomes" id="UP001172102"/>
    </source>
</evidence>
<proteinExistence type="predicted"/>
<dbReference type="PANTHER" id="PTHR47534:SF3">
    <property type="entry name" value="ALCOHOL DEHYDROGENASE-LIKE C-TERMINAL DOMAIN-CONTAINING PROTEIN"/>
    <property type="match status" value="1"/>
</dbReference>
<dbReference type="AlphaFoldDB" id="A0AA40A7F5"/>
<keyword evidence="1" id="KW-0560">Oxidoreductase</keyword>
<dbReference type="PANTHER" id="PTHR47534">
    <property type="entry name" value="YALI0E05731P"/>
    <property type="match status" value="1"/>
</dbReference>
<dbReference type="SUPFAM" id="SSF51735">
    <property type="entry name" value="NAD(P)-binding Rossmann-fold domains"/>
    <property type="match status" value="1"/>
</dbReference>
<evidence type="ECO:0000256" key="1">
    <source>
        <dbReference type="ARBA" id="ARBA00023002"/>
    </source>
</evidence>
<gene>
    <name evidence="2" type="ORF">B0H67DRAFT_684418</name>
</gene>
<dbReference type="InterPro" id="IPR052228">
    <property type="entry name" value="Sec_Metab_Biosynth_Oxidored"/>
</dbReference>
<evidence type="ECO:0008006" key="4">
    <source>
        <dbReference type="Google" id="ProtNLM"/>
    </source>
</evidence>
<dbReference type="EMBL" id="JAUKUA010000005">
    <property type="protein sequence ID" value="KAK0710637.1"/>
    <property type="molecule type" value="Genomic_DNA"/>
</dbReference>
<dbReference type="GO" id="GO:0016491">
    <property type="term" value="F:oxidoreductase activity"/>
    <property type="evidence" value="ECO:0007669"/>
    <property type="project" value="UniProtKB-KW"/>
</dbReference>
<name>A0AA40A7F5_9PEZI</name>
<accession>A0AA40A7F5</accession>
<dbReference type="InterPro" id="IPR036291">
    <property type="entry name" value="NAD(P)-bd_dom_sf"/>
</dbReference>
<sequence length="307" mass="32893">MVALEQIRSSNSKIATAFLPGLVAVFAGATNGVGETSLKQFAKNAVRPRICFLGRSRQSRDRVQKELQELNPKGECYFTSVDVSLLHSVDRVCGEIRAKETAINLLFLSTGHRRGPQLPIAVALYARLRFIANLLPLGRNISFLAPKGRAQFSSMMTLALEAIAQTAPTVSFIHAYPGFVKTNFGNDVEGVTFAVLRAIWEAVFPTIVRFLAIPIGEAGERHLFLATSARFPGAAATAGVPLPQGVTVARGTNGRSGSGVYSVSNDGEGASATVEKFLSSLGDEGTVRDIWAHVEEEFVRITGATTV</sequence>
<evidence type="ECO:0000313" key="2">
    <source>
        <dbReference type="EMBL" id="KAK0710637.1"/>
    </source>
</evidence>
<keyword evidence="3" id="KW-1185">Reference proteome</keyword>
<protein>
    <recommendedName>
        <fullName evidence="4">Short-chain dehydrogenase/reductase</fullName>
    </recommendedName>
</protein>
<dbReference type="Proteomes" id="UP001172102">
    <property type="component" value="Unassembled WGS sequence"/>
</dbReference>
<reference evidence="2" key="1">
    <citation type="submission" date="2023-06" db="EMBL/GenBank/DDBJ databases">
        <title>Genome-scale phylogeny and comparative genomics of the fungal order Sordariales.</title>
        <authorList>
            <consortium name="Lawrence Berkeley National Laboratory"/>
            <person name="Hensen N."/>
            <person name="Bonometti L."/>
            <person name="Westerberg I."/>
            <person name="Brannstrom I.O."/>
            <person name="Guillou S."/>
            <person name="Cros-Aarteil S."/>
            <person name="Calhoun S."/>
            <person name="Haridas S."/>
            <person name="Kuo A."/>
            <person name="Mondo S."/>
            <person name="Pangilinan J."/>
            <person name="Riley R."/>
            <person name="Labutti K."/>
            <person name="Andreopoulos B."/>
            <person name="Lipzen A."/>
            <person name="Chen C."/>
            <person name="Yanf M."/>
            <person name="Daum C."/>
            <person name="Ng V."/>
            <person name="Clum A."/>
            <person name="Steindorff A."/>
            <person name="Ohm R."/>
            <person name="Martin F."/>
            <person name="Silar P."/>
            <person name="Natvig D."/>
            <person name="Lalanne C."/>
            <person name="Gautier V."/>
            <person name="Ament-Velasquez S.L."/>
            <person name="Kruys A."/>
            <person name="Hutchinson M.I."/>
            <person name="Powell A.J."/>
            <person name="Barry K."/>
            <person name="Miller A.N."/>
            <person name="Grigoriev I.V."/>
            <person name="Debuchy R."/>
            <person name="Gladieux P."/>
            <person name="Thoren M.H."/>
            <person name="Johannesson H."/>
        </authorList>
    </citation>
    <scope>NUCLEOTIDE SEQUENCE</scope>
    <source>
        <strain evidence="2">SMH4607-1</strain>
    </source>
</reference>
<comment type="caution">
    <text evidence="2">The sequence shown here is derived from an EMBL/GenBank/DDBJ whole genome shotgun (WGS) entry which is preliminary data.</text>
</comment>
<organism evidence="2 3">
    <name type="scientific">Lasiosphaeris hirsuta</name>
    <dbReference type="NCBI Taxonomy" id="260670"/>
    <lineage>
        <taxon>Eukaryota</taxon>
        <taxon>Fungi</taxon>
        <taxon>Dikarya</taxon>
        <taxon>Ascomycota</taxon>
        <taxon>Pezizomycotina</taxon>
        <taxon>Sordariomycetes</taxon>
        <taxon>Sordariomycetidae</taxon>
        <taxon>Sordariales</taxon>
        <taxon>Lasiosphaeriaceae</taxon>
        <taxon>Lasiosphaeris</taxon>
    </lineage>
</organism>
<dbReference type="Gene3D" id="3.40.50.720">
    <property type="entry name" value="NAD(P)-binding Rossmann-like Domain"/>
    <property type="match status" value="1"/>
</dbReference>